<dbReference type="Proteomes" id="UP001341840">
    <property type="component" value="Unassembled WGS sequence"/>
</dbReference>
<dbReference type="EMBL" id="JASCZI010061105">
    <property type="protein sequence ID" value="MED6137650.1"/>
    <property type="molecule type" value="Genomic_DNA"/>
</dbReference>
<proteinExistence type="predicted"/>
<organism evidence="1 2">
    <name type="scientific">Stylosanthes scabra</name>
    <dbReference type="NCBI Taxonomy" id="79078"/>
    <lineage>
        <taxon>Eukaryota</taxon>
        <taxon>Viridiplantae</taxon>
        <taxon>Streptophyta</taxon>
        <taxon>Embryophyta</taxon>
        <taxon>Tracheophyta</taxon>
        <taxon>Spermatophyta</taxon>
        <taxon>Magnoliopsida</taxon>
        <taxon>eudicotyledons</taxon>
        <taxon>Gunneridae</taxon>
        <taxon>Pentapetalae</taxon>
        <taxon>rosids</taxon>
        <taxon>fabids</taxon>
        <taxon>Fabales</taxon>
        <taxon>Fabaceae</taxon>
        <taxon>Papilionoideae</taxon>
        <taxon>50 kb inversion clade</taxon>
        <taxon>dalbergioids sensu lato</taxon>
        <taxon>Dalbergieae</taxon>
        <taxon>Pterocarpus clade</taxon>
        <taxon>Stylosanthes</taxon>
    </lineage>
</organism>
<gene>
    <name evidence="1" type="ORF">PIB30_066919</name>
</gene>
<protein>
    <submittedName>
        <fullName evidence="1">Uncharacterized protein</fullName>
    </submittedName>
</protein>
<comment type="caution">
    <text evidence="1">The sequence shown here is derived from an EMBL/GenBank/DDBJ whole genome shotgun (WGS) entry which is preliminary data.</text>
</comment>
<evidence type="ECO:0000313" key="1">
    <source>
        <dbReference type="EMBL" id="MED6137650.1"/>
    </source>
</evidence>
<sequence length="162" mass="18212">MSVHELASRFEPSLRLPGRNWVESAAFRASRLNPGSTPVYLVNQPMVYLVNRSTGLDQSTPKVIVSNEQGVTREPSLFWLLRIEDCMRKVKEGIGSKGFMKRSQKGENRAPCDRTLLSCVCTGPWECLRKVSIQLMCPHGPLVCSHVDRATTRLTRATARVR</sequence>
<name>A0ABU6SN48_9FABA</name>
<reference evidence="1 2" key="1">
    <citation type="journal article" date="2023" name="Plants (Basel)">
        <title>Bridging the Gap: Combining Genomics and Transcriptomics Approaches to Understand Stylosanthes scabra, an Orphan Legume from the Brazilian Caatinga.</title>
        <authorList>
            <person name="Ferreira-Neto J.R.C."/>
            <person name="da Silva M.D."/>
            <person name="Binneck E."/>
            <person name="de Melo N.F."/>
            <person name="da Silva R.H."/>
            <person name="de Melo A.L.T.M."/>
            <person name="Pandolfi V."/>
            <person name="Bustamante F.O."/>
            <person name="Brasileiro-Vidal A.C."/>
            <person name="Benko-Iseppon A.M."/>
        </authorList>
    </citation>
    <scope>NUCLEOTIDE SEQUENCE [LARGE SCALE GENOMIC DNA]</scope>
    <source>
        <tissue evidence="1">Leaves</tissue>
    </source>
</reference>
<keyword evidence="2" id="KW-1185">Reference proteome</keyword>
<evidence type="ECO:0000313" key="2">
    <source>
        <dbReference type="Proteomes" id="UP001341840"/>
    </source>
</evidence>
<accession>A0ABU6SN48</accession>